<sequence>MSLLDVNALTHGYGDKIVLKDVSFRLLKGEHIGLVGPNGAGKSTLFQLLTGELIADEGTIEWHPKAHIGNLEQHIHLTSGTSIRLFLQGAFQTLFDAEKEMEDLSEQMANPHTDNLDNILKRYSELQTLLDQHDFYTIPASIEEVAAGLGLTQLGLDRDVSMLSGGQRTKLLLAKLLLQKPDVLLLDEPTNYLDTAHIDWLTNYLQAYPYAFILITHDTHFMNEVVQVIYHLEHKNLTRYTGNYQQFSAAYALRRRQIHLQYEKQQAEIQKLETYVQKNKARASTAKMAKSREKKLQKMERLDKPTNNPKPMFSFTVSHQPVNKLLQTENLQIGYDKPLFSNVNLKLERGEKVALVGHNGIGKTTTLKTLLGELTALDGSITIGERVLPAYFEQEMPSIAKTTALETIWSAFPHLTQKEVRQNLARCGLKTEHIFQPLSSLSGGEQTKVRLCKLMLAKSNFLILDEPTNHLDVVTKQALQEALENYTGSVILVSHEPTFYENWITQVWNMEQWR</sequence>
<dbReference type="Gene3D" id="3.40.50.300">
    <property type="entry name" value="P-loop containing nucleotide triphosphate hydrolases"/>
    <property type="match status" value="2"/>
</dbReference>
<evidence type="ECO:0000313" key="4">
    <source>
        <dbReference type="EMBL" id="MBR7794725.1"/>
    </source>
</evidence>
<gene>
    <name evidence="4" type="ORF">KCX74_01560</name>
</gene>
<dbReference type="InterPro" id="IPR017871">
    <property type="entry name" value="ABC_transporter-like_CS"/>
</dbReference>
<evidence type="ECO:0000259" key="3">
    <source>
        <dbReference type="PROSITE" id="PS50893"/>
    </source>
</evidence>
<keyword evidence="1" id="KW-0547">Nucleotide-binding</keyword>
<keyword evidence="5" id="KW-1185">Reference proteome</keyword>
<dbReference type="RefSeq" id="WP_026680052.1">
    <property type="nucleotide sequence ID" value="NZ_BAAACY010000084.1"/>
</dbReference>
<dbReference type="PANTHER" id="PTHR42855:SF2">
    <property type="entry name" value="DRUG RESISTANCE ABC TRANSPORTER,ATP-BINDING PROTEIN"/>
    <property type="match status" value="1"/>
</dbReference>
<dbReference type="CDD" id="cd03221">
    <property type="entry name" value="ABCF_EF-3"/>
    <property type="match status" value="2"/>
</dbReference>
<dbReference type="PANTHER" id="PTHR42855">
    <property type="entry name" value="ABC TRANSPORTER ATP-BINDING SUBUNIT"/>
    <property type="match status" value="1"/>
</dbReference>
<dbReference type="Pfam" id="PF12848">
    <property type="entry name" value="ABC_tran_Xtn"/>
    <property type="match status" value="1"/>
</dbReference>
<proteinExistence type="predicted"/>
<reference evidence="4" key="1">
    <citation type="submission" date="2021-04" db="EMBL/GenBank/DDBJ databases">
        <title>Isolation and polyphasic classification of algal microorganism.</title>
        <authorList>
            <person name="Wang S."/>
        </authorList>
    </citation>
    <scope>NUCLEOTIDE SEQUENCE</scope>
    <source>
        <strain evidence="4">720a</strain>
    </source>
</reference>
<evidence type="ECO:0000256" key="2">
    <source>
        <dbReference type="ARBA" id="ARBA00022840"/>
    </source>
</evidence>
<dbReference type="FunFam" id="3.40.50.300:FF:000905">
    <property type="entry name" value="Heme ABC transporter ATP-binding protein"/>
    <property type="match status" value="1"/>
</dbReference>
<dbReference type="Proteomes" id="UP000675284">
    <property type="component" value="Unassembled WGS sequence"/>
</dbReference>
<dbReference type="PROSITE" id="PS00211">
    <property type="entry name" value="ABC_TRANSPORTER_1"/>
    <property type="match status" value="2"/>
</dbReference>
<accession>A0A941DQL4</accession>
<protein>
    <submittedName>
        <fullName evidence="4">ABC-F family ATP-binding cassette domain-containing protein</fullName>
    </submittedName>
</protein>
<dbReference type="Pfam" id="PF00005">
    <property type="entry name" value="ABC_tran"/>
    <property type="match status" value="2"/>
</dbReference>
<dbReference type="SUPFAM" id="SSF52540">
    <property type="entry name" value="P-loop containing nucleoside triphosphate hydrolases"/>
    <property type="match status" value="2"/>
</dbReference>
<name>A0A941DQL4_9BACI</name>
<dbReference type="InterPro" id="IPR003439">
    <property type="entry name" value="ABC_transporter-like_ATP-bd"/>
</dbReference>
<feature type="domain" description="ABC transporter" evidence="3">
    <location>
        <begin position="1"/>
        <end position="259"/>
    </location>
</feature>
<keyword evidence="2 4" id="KW-0067">ATP-binding</keyword>
<dbReference type="InterPro" id="IPR027417">
    <property type="entry name" value="P-loop_NTPase"/>
</dbReference>
<organism evidence="4 5">
    <name type="scientific">Virgibacillus salarius</name>
    <dbReference type="NCBI Taxonomy" id="447199"/>
    <lineage>
        <taxon>Bacteria</taxon>
        <taxon>Bacillati</taxon>
        <taxon>Bacillota</taxon>
        <taxon>Bacilli</taxon>
        <taxon>Bacillales</taxon>
        <taxon>Bacillaceae</taxon>
        <taxon>Virgibacillus</taxon>
    </lineage>
</organism>
<dbReference type="SMART" id="SM00382">
    <property type="entry name" value="AAA"/>
    <property type="match status" value="2"/>
</dbReference>
<dbReference type="AlphaFoldDB" id="A0A941DQL4"/>
<dbReference type="InterPro" id="IPR051309">
    <property type="entry name" value="ABCF_ATPase"/>
</dbReference>
<feature type="domain" description="ABC transporter" evidence="3">
    <location>
        <begin position="317"/>
        <end position="514"/>
    </location>
</feature>
<evidence type="ECO:0000256" key="1">
    <source>
        <dbReference type="ARBA" id="ARBA00022741"/>
    </source>
</evidence>
<dbReference type="GO" id="GO:0005524">
    <property type="term" value="F:ATP binding"/>
    <property type="evidence" value="ECO:0007669"/>
    <property type="project" value="UniProtKB-KW"/>
</dbReference>
<dbReference type="GO" id="GO:0016887">
    <property type="term" value="F:ATP hydrolysis activity"/>
    <property type="evidence" value="ECO:0007669"/>
    <property type="project" value="InterPro"/>
</dbReference>
<dbReference type="InterPro" id="IPR003593">
    <property type="entry name" value="AAA+_ATPase"/>
</dbReference>
<dbReference type="EMBL" id="JAGSOT010000003">
    <property type="protein sequence ID" value="MBR7794725.1"/>
    <property type="molecule type" value="Genomic_DNA"/>
</dbReference>
<dbReference type="InterPro" id="IPR032781">
    <property type="entry name" value="ABC_tran_Xtn"/>
</dbReference>
<comment type="caution">
    <text evidence="4">The sequence shown here is derived from an EMBL/GenBank/DDBJ whole genome shotgun (WGS) entry which is preliminary data.</text>
</comment>
<dbReference type="PROSITE" id="PS50893">
    <property type="entry name" value="ABC_TRANSPORTER_2"/>
    <property type="match status" value="2"/>
</dbReference>
<dbReference type="FunFam" id="3.40.50.300:FF:000011">
    <property type="entry name" value="Putative ABC transporter ATP-binding component"/>
    <property type="match status" value="1"/>
</dbReference>
<evidence type="ECO:0000313" key="5">
    <source>
        <dbReference type="Proteomes" id="UP000675284"/>
    </source>
</evidence>